<evidence type="ECO:0000313" key="2">
    <source>
        <dbReference type="EMBL" id="KAL3419408.1"/>
    </source>
</evidence>
<evidence type="ECO:0000313" key="3">
    <source>
        <dbReference type="Proteomes" id="UP001629113"/>
    </source>
</evidence>
<feature type="domain" description="DSBA-like thioredoxin" evidence="1">
    <location>
        <begin position="110"/>
        <end position="282"/>
    </location>
</feature>
<reference evidence="2 3" key="1">
    <citation type="submission" date="2024-06" db="EMBL/GenBank/DDBJ databases">
        <title>Complete genome of Phlyctema vagabunda strain 19-DSS-EL-015.</title>
        <authorList>
            <person name="Fiorenzani C."/>
        </authorList>
    </citation>
    <scope>NUCLEOTIDE SEQUENCE [LARGE SCALE GENOMIC DNA]</scope>
    <source>
        <strain evidence="2 3">19-DSS-EL-015</strain>
    </source>
</reference>
<dbReference type="Gene3D" id="3.40.30.10">
    <property type="entry name" value="Glutaredoxin"/>
    <property type="match status" value="1"/>
</dbReference>
<dbReference type="Proteomes" id="UP001629113">
    <property type="component" value="Unassembled WGS sequence"/>
</dbReference>
<organism evidence="2 3">
    <name type="scientific">Phlyctema vagabunda</name>
    <dbReference type="NCBI Taxonomy" id="108571"/>
    <lineage>
        <taxon>Eukaryota</taxon>
        <taxon>Fungi</taxon>
        <taxon>Dikarya</taxon>
        <taxon>Ascomycota</taxon>
        <taxon>Pezizomycotina</taxon>
        <taxon>Leotiomycetes</taxon>
        <taxon>Helotiales</taxon>
        <taxon>Dermateaceae</taxon>
        <taxon>Phlyctema</taxon>
    </lineage>
</organism>
<dbReference type="SUPFAM" id="SSF52833">
    <property type="entry name" value="Thioredoxin-like"/>
    <property type="match status" value="1"/>
</dbReference>
<dbReference type="Pfam" id="PF01323">
    <property type="entry name" value="DSBA"/>
    <property type="match status" value="1"/>
</dbReference>
<dbReference type="EMBL" id="JBFCZG010000008">
    <property type="protein sequence ID" value="KAL3419408.1"/>
    <property type="molecule type" value="Genomic_DNA"/>
</dbReference>
<dbReference type="PANTHER" id="PTHR42943:SF13">
    <property type="entry name" value="GLUTATHIONE S-TRANSFERASE KAPPA-RELATED"/>
    <property type="match status" value="1"/>
</dbReference>
<dbReference type="PANTHER" id="PTHR42943">
    <property type="entry name" value="GLUTATHIONE S-TRANSFERASE KAPPA"/>
    <property type="match status" value="1"/>
</dbReference>
<comment type="caution">
    <text evidence="2">The sequence shown here is derived from an EMBL/GenBank/DDBJ whole genome shotgun (WGS) entry which is preliminary data.</text>
</comment>
<proteinExistence type="predicted"/>
<dbReference type="InterPro" id="IPR036249">
    <property type="entry name" value="Thioredoxin-like_sf"/>
</dbReference>
<accession>A0ABR4P7Y5</accession>
<keyword evidence="3" id="KW-1185">Reference proteome</keyword>
<protein>
    <submittedName>
        <fullName evidence="2">Dsba family oxidoreductase</fullName>
    </submittedName>
</protein>
<dbReference type="InterPro" id="IPR001853">
    <property type="entry name" value="DSBA-like_thioredoxin_dom"/>
</dbReference>
<gene>
    <name evidence="2" type="ORF">PVAG01_09630</name>
</gene>
<dbReference type="InterPro" id="IPR051924">
    <property type="entry name" value="GST_Kappa/NadH"/>
</dbReference>
<name>A0ABR4P7Y5_9HELO</name>
<evidence type="ECO:0000259" key="1">
    <source>
        <dbReference type="Pfam" id="PF01323"/>
    </source>
</evidence>
<sequence length="302" mass="34225">MLFDHFEPHGTEYEEQVLAPVTQYIIFVPASSQPLGQRTQEQIVITMGGHIDCYLDCGKSHPLNINNLSQLTKLPPPSIALQSRRSILPDQEPGEALEPFRDSRSGPQSRFHPVFLGGINVGSGNKPPWSLPAKAAYGSFDTARTFRYHGLKPVSTPSFFPPLTLLPQRALCFVKAKYPARVFEETWIALFNAMWYGHRDITVPDIFDQVLRETGLFDEAKGHVDEILEATKQKEWKDALLKNTDKVLAQGAFGAPWTWVRNAEGKEEPFFGSDRFHFMWDFLGLPYQDLEILPKPKEQAKL</sequence>